<dbReference type="RefSeq" id="WP_203754159.1">
    <property type="nucleotide sequence ID" value="NZ_BAAAUC010000059.1"/>
</dbReference>
<sequence length="174" mass="19334">MTDHRLQLSRPAVITATVSTLVGLASGVVVYLHRSEPVEQHVPGTEAWLPHLAVLAVVATWFVVASRRSPLGWKVIFAPLGRPIAARITATFRARFHVLSPLRYLAVAFLVLLEVYMAWRIGEQVFAGLDPNFIHNAWGGPSYLGAMFCHYLDGALLYPICHSLLRRITLPVTR</sequence>
<keyword evidence="1" id="KW-0812">Transmembrane</keyword>
<feature type="transmembrane region" description="Helical" evidence="1">
    <location>
        <begin position="47"/>
        <end position="64"/>
    </location>
</feature>
<protein>
    <submittedName>
        <fullName evidence="2">Uncharacterized protein</fullName>
    </submittedName>
</protein>
<dbReference type="EMBL" id="BOMH01000074">
    <property type="protein sequence ID" value="GID70401.1"/>
    <property type="molecule type" value="Genomic_DNA"/>
</dbReference>
<evidence type="ECO:0000313" key="2">
    <source>
        <dbReference type="EMBL" id="GID70401.1"/>
    </source>
</evidence>
<keyword evidence="1" id="KW-1133">Transmembrane helix</keyword>
<keyword evidence="1" id="KW-0472">Membrane</keyword>
<keyword evidence="3" id="KW-1185">Reference proteome</keyword>
<feature type="transmembrane region" description="Helical" evidence="1">
    <location>
        <begin position="102"/>
        <end position="122"/>
    </location>
</feature>
<evidence type="ECO:0000313" key="3">
    <source>
        <dbReference type="Proteomes" id="UP000619479"/>
    </source>
</evidence>
<name>A0A919MGM5_9ACTN</name>
<feature type="transmembrane region" description="Helical" evidence="1">
    <location>
        <begin position="12"/>
        <end position="32"/>
    </location>
</feature>
<dbReference type="Proteomes" id="UP000619479">
    <property type="component" value="Unassembled WGS sequence"/>
</dbReference>
<reference evidence="2" key="1">
    <citation type="submission" date="2021-01" db="EMBL/GenBank/DDBJ databases">
        <title>Whole genome shotgun sequence of Actinoplanes cyaneus NBRC 14990.</title>
        <authorList>
            <person name="Komaki H."/>
            <person name="Tamura T."/>
        </authorList>
    </citation>
    <scope>NUCLEOTIDE SEQUENCE</scope>
    <source>
        <strain evidence="2">NBRC 14990</strain>
    </source>
</reference>
<comment type="caution">
    <text evidence="2">The sequence shown here is derived from an EMBL/GenBank/DDBJ whole genome shotgun (WGS) entry which is preliminary data.</text>
</comment>
<dbReference type="AlphaFoldDB" id="A0A919MGM5"/>
<gene>
    <name evidence="2" type="ORF">Acy02nite_82820</name>
</gene>
<proteinExistence type="predicted"/>
<evidence type="ECO:0000256" key="1">
    <source>
        <dbReference type="SAM" id="Phobius"/>
    </source>
</evidence>
<accession>A0A919MGM5</accession>
<organism evidence="2 3">
    <name type="scientific">Actinoplanes cyaneus</name>
    <dbReference type="NCBI Taxonomy" id="52696"/>
    <lineage>
        <taxon>Bacteria</taxon>
        <taxon>Bacillati</taxon>
        <taxon>Actinomycetota</taxon>
        <taxon>Actinomycetes</taxon>
        <taxon>Micromonosporales</taxon>
        <taxon>Micromonosporaceae</taxon>
        <taxon>Actinoplanes</taxon>
    </lineage>
</organism>
<feature type="transmembrane region" description="Helical" evidence="1">
    <location>
        <begin position="142"/>
        <end position="165"/>
    </location>
</feature>